<dbReference type="InterPro" id="IPR003594">
    <property type="entry name" value="HATPase_dom"/>
</dbReference>
<evidence type="ECO:0000259" key="8">
    <source>
        <dbReference type="PROSITE" id="PS50113"/>
    </source>
</evidence>
<dbReference type="PROSITE" id="PS50113">
    <property type="entry name" value="PAC"/>
    <property type="match status" value="1"/>
</dbReference>
<dbReference type="InterPro" id="IPR003661">
    <property type="entry name" value="HisK_dim/P_dom"/>
</dbReference>
<comment type="caution">
    <text evidence="9">The sequence shown here is derived from an EMBL/GenBank/DDBJ whole genome shotgun (WGS) entry which is preliminary data.</text>
</comment>
<dbReference type="Gene3D" id="3.30.450.20">
    <property type="entry name" value="PAS domain"/>
    <property type="match status" value="2"/>
</dbReference>
<dbReference type="CDD" id="cd00082">
    <property type="entry name" value="HisKA"/>
    <property type="match status" value="1"/>
</dbReference>
<dbReference type="SMART" id="SM00086">
    <property type="entry name" value="PAC"/>
    <property type="match status" value="2"/>
</dbReference>
<gene>
    <name evidence="9" type="ORF">ENSA5_31050</name>
</gene>
<dbReference type="InterPro" id="IPR004358">
    <property type="entry name" value="Sig_transdc_His_kin-like_C"/>
</dbReference>
<dbReference type="AlphaFoldDB" id="A0A2S9XYD5"/>
<dbReference type="InterPro" id="IPR013655">
    <property type="entry name" value="PAS_fold_3"/>
</dbReference>
<dbReference type="Pfam" id="PF00072">
    <property type="entry name" value="Response_reg"/>
    <property type="match status" value="1"/>
</dbReference>
<dbReference type="Gene3D" id="1.10.287.130">
    <property type="match status" value="1"/>
</dbReference>
<dbReference type="InterPro" id="IPR001789">
    <property type="entry name" value="Sig_transdc_resp-reg_receiver"/>
</dbReference>
<keyword evidence="10" id="KW-1185">Reference proteome</keyword>
<dbReference type="PANTHER" id="PTHR43065:SF42">
    <property type="entry name" value="TWO-COMPONENT SENSOR PPRA"/>
    <property type="match status" value="1"/>
</dbReference>
<dbReference type="InterPro" id="IPR036890">
    <property type="entry name" value="HATPase_C_sf"/>
</dbReference>
<dbReference type="Proteomes" id="UP000237968">
    <property type="component" value="Unassembled WGS sequence"/>
</dbReference>
<evidence type="ECO:0000256" key="2">
    <source>
        <dbReference type="ARBA" id="ARBA00012438"/>
    </source>
</evidence>
<dbReference type="PRINTS" id="PR00344">
    <property type="entry name" value="BCTRLSENSOR"/>
</dbReference>
<dbReference type="InterPro" id="IPR000700">
    <property type="entry name" value="PAS-assoc_C"/>
</dbReference>
<dbReference type="Gene3D" id="3.40.50.2300">
    <property type="match status" value="1"/>
</dbReference>
<dbReference type="Pfam" id="PF13426">
    <property type="entry name" value="PAS_9"/>
    <property type="match status" value="1"/>
</dbReference>
<evidence type="ECO:0000313" key="9">
    <source>
        <dbReference type="EMBL" id="PRP97872.1"/>
    </source>
</evidence>
<dbReference type="SMART" id="SM00091">
    <property type="entry name" value="PAS"/>
    <property type="match status" value="2"/>
</dbReference>
<dbReference type="GO" id="GO:0000155">
    <property type="term" value="F:phosphorelay sensor kinase activity"/>
    <property type="evidence" value="ECO:0007669"/>
    <property type="project" value="InterPro"/>
</dbReference>
<evidence type="ECO:0000256" key="4">
    <source>
        <dbReference type="PROSITE-ProRule" id="PRU00169"/>
    </source>
</evidence>
<dbReference type="Pfam" id="PF02518">
    <property type="entry name" value="HATPase_c"/>
    <property type="match status" value="1"/>
</dbReference>
<dbReference type="EMBL" id="PVNK01000148">
    <property type="protein sequence ID" value="PRP97872.1"/>
    <property type="molecule type" value="Genomic_DNA"/>
</dbReference>
<dbReference type="PANTHER" id="PTHR43065">
    <property type="entry name" value="SENSOR HISTIDINE KINASE"/>
    <property type="match status" value="1"/>
</dbReference>
<dbReference type="Pfam" id="PF08447">
    <property type="entry name" value="PAS_3"/>
    <property type="match status" value="1"/>
</dbReference>
<keyword evidence="3 4" id="KW-0597">Phosphoprotein</keyword>
<dbReference type="Pfam" id="PF00512">
    <property type="entry name" value="HisKA"/>
    <property type="match status" value="1"/>
</dbReference>
<evidence type="ECO:0000259" key="5">
    <source>
        <dbReference type="PROSITE" id="PS50109"/>
    </source>
</evidence>
<proteinExistence type="predicted"/>
<accession>A0A2S9XYD5</accession>
<dbReference type="SMART" id="SM00388">
    <property type="entry name" value="HisKA"/>
    <property type="match status" value="1"/>
</dbReference>
<feature type="domain" description="PAS" evidence="7">
    <location>
        <begin position="123"/>
        <end position="193"/>
    </location>
</feature>
<dbReference type="InterPro" id="IPR035965">
    <property type="entry name" value="PAS-like_dom_sf"/>
</dbReference>
<organism evidence="9 10">
    <name type="scientific">Enhygromyxa salina</name>
    <dbReference type="NCBI Taxonomy" id="215803"/>
    <lineage>
        <taxon>Bacteria</taxon>
        <taxon>Pseudomonadati</taxon>
        <taxon>Myxococcota</taxon>
        <taxon>Polyangia</taxon>
        <taxon>Nannocystales</taxon>
        <taxon>Nannocystaceae</taxon>
        <taxon>Enhygromyxa</taxon>
    </lineage>
</organism>
<dbReference type="InterPro" id="IPR005467">
    <property type="entry name" value="His_kinase_dom"/>
</dbReference>
<evidence type="ECO:0000256" key="1">
    <source>
        <dbReference type="ARBA" id="ARBA00000085"/>
    </source>
</evidence>
<sequence length="625" mass="68671">MSARRLYEDCPVGLALCRMDGRFIDVNPAFAAILGRTVEDTLALTYWDITPPTYDADEAQQLDLLERTGRYGPYTKHYFHRDGHIVAVRLSGRVVEHDGQRLIWSSAEDITDQARAADALRESEQRYRSVVETTGEWIWELNLALKHTFSNRAVERILGYTAEQFLALDTLTLMHPEDAEEVGNKLPALMANKQGWRGWLVRWRHKDGRYRYVESSAEAILDPSGELRGYRGVDRDITHRLELEEQLRHAQKMDAVGKLAGGIAHDFNNLLVAILGHADLLAESVKHDPTAYEDVEGIRHAGQWAASLTQKLLAFSRRQMTSPVRMDLNDATRDCAALLGRVLDDNIELRTELHPESLGVFADPGEIEQVVINLVTNASDAVGSRGTITVRTATVETVEAGEAGEAGETGEAGDTEADERALLEVTDDGSGIPPELLDRVYEPFFTTKAAGAGTGLGLSTVYGIVKQLGGTIDIDSELGRGTRVRVVLPLHEAPAPVAPAPTEVGPTKRILVVDDEMSVAVIVTRVLEAAGHVVEGALSAAEALAALEAAEQPFDLLLSDIVMPETSGVELARRCRERWPSTQILLMSGYAPNQALEMAPTEVIEKPFSPDELLRRVRDVFELSP</sequence>
<evidence type="ECO:0000256" key="3">
    <source>
        <dbReference type="ARBA" id="ARBA00022553"/>
    </source>
</evidence>
<dbReference type="PROSITE" id="PS50109">
    <property type="entry name" value="HIS_KIN"/>
    <property type="match status" value="1"/>
</dbReference>
<evidence type="ECO:0000259" key="6">
    <source>
        <dbReference type="PROSITE" id="PS50110"/>
    </source>
</evidence>
<dbReference type="InterPro" id="IPR011006">
    <property type="entry name" value="CheY-like_superfamily"/>
</dbReference>
<dbReference type="SUPFAM" id="SSF55874">
    <property type="entry name" value="ATPase domain of HSP90 chaperone/DNA topoisomerase II/histidine kinase"/>
    <property type="match status" value="1"/>
</dbReference>
<feature type="domain" description="Response regulatory" evidence="6">
    <location>
        <begin position="509"/>
        <end position="621"/>
    </location>
</feature>
<protein>
    <recommendedName>
        <fullName evidence="2">histidine kinase</fullName>
        <ecNumber evidence="2">2.7.13.3</ecNumber>
    </recommendedName>
</protein>
<dbReference type="InterPro" id="IPR000014">
    <property type="entry name" value="PAS"/>
</dbReference>
<dbReference type="OrthoDB" id="9806821at2"/>
<dbReference type="SUPFAM" id="SSF47384">
    <property type="entry name" value="Homodimeric domain of signal transducing histidine kinase"/>
    <property type="match status" value="1"/>
</dbReference>
<dbReference type="InterPro" id="IPR001610">
    <property type="entry name" value="PAC"/>
</dbReference>
<name>A0A2S9XYD5_9BACT</name>
<dbReference type="CDD" id="cd00130">
    <property type="entry name" value="PAS"/>
    <property type="match status" value="2"/>
</dbReference>
<dbReference type="InterPro" id="IPR036097">
    <property type="entry name" value="HisK_dim/P_sf"/>
</dbReference>
<reference evidence="9 10" key="1">
    <citation type="submission" date="2018-03" db="EMBL/GenBank/DDBJ databases">
        <title>Draft Genome Sequences of the Obligatory Marine Myxobacteria Enhygromyxa salina SWB005.</title>
        <authorList>
            <person name="Poehlein A."/>
            <person name="Moghaddam J.A."/>
            <person name="Harms H."/>
            <person name="Alanjari M."/>
            <person name="Koenig G.M."/>
            <person name="Daniel R."/>
            <person name="Schaeberle T.F."/>
        </authorList>
    </citation>
    <scope>NUCLEOTIDE SEQUENCE [LARGE SCALE GENOMIC DNA]</scope>
    <source>
        <strain evidence="9 10">SWB005</strain>
    </source>
</reference>
<feature type="domain" description="PAC" evidence="8">
    <location>
        <begin position="197"/>
        <end position="249"/>
    </location>
</feature>
<dbReference type="SUPFAM" id="SSF55785">
    <property type="entry name" value="PYP-like sensor domain (PAS domain)"/>
    <property type="match status" value="2"/>
</dbReference>
<dbReference type="SUPFAM" id="SSF52172">
    <property type="entry name" value="CheY-like"/>
    <property type="match status" value="1"/>
</dbReference>
<evidence type="ECO:0000313" key="10">
    <source>
        <dbReference type="Proteomes" id="UP000237968"/>
    </source>
</evidence>
<dbReference type="SMART" id="SM00387">
    <property type="entry name" value="HATPase_c"/>
    <property type="match status" value="1"/>
</dbReference>
<dbReference type="PROSITE" id="PS50112">
    <property type="entry name" value="PAS"/>
    <property type="match status" value="1"/>
</dbReference>
<feature type="modified residue" description="4-aspartylphosphate" evidence="4">
    <location>
        <position position="560"/>
    </location>
</feature>
<dbReference type="SMART" id="SM00448">
    <property type="entry name" value="REC"/>
    <property type="match status" value="1"/>
</dbReference>
<dbReference type="PROSITE" id="PS50110">
    <property type="entry name" value="RESPONSE_REGULATORY"/>
    <property type="match status" value="1"/>
</dbReference>
<dbReference type="NCBIfam" id="TIGR00229">
    <property type="entry name" value="sensory_box"/>
    <property type="match status" value="2"/>
</dbReference>
<dbReference type="EC" id="2.7.13.3" evidence="2"/>
<evidence type="ECO:0000259" key="7">
    <source>
        <dbReference type="PROSITE" id="PS50112"/>
    </source>
</evidence>
<comment type="catalytic activity">
    <reaction evidence="1">
        <text>ATP + protein L-histidine = ADP + protein N-phospho-L-histidine.</text>
        <dbReference type="EC" id="2.7.13.3"/>
    </reaction>
</comment>
<feature type="domain" description="Histidine kinase" evidence="5">
    <location>
        <begin position="262"/>
        <end position="492"/>
    </location>
</feature>
<dbReference type="RefSeq" id="WP_106392472.1">
    <property type="nucleotide sequence ID" value="NZ_PVNK01000148.1"/>
</dbReference>
<dbReference type="Gene3D" id="3.30.565.10">
    <property type="entry name" value="Histidine kinase-like ATPase, C-terminal domain"/>
    <property type="match status" value="1"/>
</dbReference>